<organism evidence="2 3">
    <name type="scientific">Puccinia coronata f. sp. avenae</name>
    <dbReference type="NCBI Taxonomy" id="200324"/>
    <lineage>
        <taxon>Eukaryota</taxon>
        <taxon>Fungi</taxon>
        <taxon>Dikarya</taxon>
        <taxon>Basidiomycota</taxon>
        <taxon>Pucciniomycotina</taxon>
        <taxon>Pucciniomycetes</taxon>
        <taxon>Pucciniales</taxon>
        <taxon>Pucciniaceae</taxon>
        <taxon>Puccinia</taxon>
    </lineage>
</organism>
<feature type="region of interest" description="Disordered" evidence="1">
    <location>
        <begin position="1"/>
        <end position="37"/>
    </location>
</feature>
<dbReference type="Proteomes" id="UP000235392">
    <property type="component" value="Unassembled WGS sequence"/>
</dbReference>
<protein>
    <submittedName>
        <fullName evidence="2">Uncharacterized protein</fullName>
    </submittedName>
</protein>
<dbReference type="AlphaFoldDB" id="A0A2N5UL09"/>
<evidence type="ECO:0000313" key="3">
    <source>
        <dbReference type="Proteomes" id="UP000235392"/>
    </source>
</evidence>
<dbReference type="EMBL" id="PGCI01000128">
    <property type="protein sequence ID" value="PLW38458.1"/>
    <property type="molecule type" value="Genomic_DNA"/>
</dbReference>
<reference evidence="2 3" key="1">
    <citation type="submission" date="2017-11" db="EMBL/GenBank/DDBJ databases">
        <title>De novo assembly and phasing of dikaryotic genomes from two isolates of Puccinia coronata f. sp. avenae, the causal agent of oat crown rust.</title>
        <authorList>
            <person name="Miller M.E."/>
            <person name="Zhang Y."/>
            <person name="Omidvar V."/>
            <person name="Sperschneider J."/>
            <person name="Schwessinger B."/>
            <person name="Raley C."/>
            <person name="Palmer J.M."/>
            <person name="Garnica D."/>
            <person name="Upadhyaya N."/>
            <person name="Rathjen J."/>
            <person name="Taylor J.M."/>
            <person name="Park R.F."/>
            <person name="Dodds P.N."/>
            <person name="Hirsch C.D."/>
            <person name="Kianian S.F."/>
            <person name="Figueroa M."/>
        </authorList>
    </citation>
    <scope>NUCLEOTIDE SEQUENCE [LARGE SCALE GENOMIC DNA]</scope>
    <source>
        <strain evidence="2">12SD80</strain>
    </source>
</reference>
<proteinExistence type="predicted"/>
<sequence length="95" mass="10414">MKFTSSVPAFHTLNGIPPSRTEEAVHPNGENSSESLQASARPALVGIRWPLVKGGLLRLGRAQDELLCLVLDGLCQEQKHGDCQWSQFILHVVLL</sequence>
<accession>A0A2N5UL09</accession>
<gene>
    <name evidence="2" type="ORF">PCASD_10364</name>
</gene>
<evidence type="ECO:0000256" key="1">
    <source>
        <dbReference type="SAM" id="MobiDB-lite"/>
    </source>
</evidence>
<comment type="caution">
    <text evidence="2">The sequence shown here is derived from an EMBL/GenBank/DDBJ whole genome shotgun (WGS) entry which is preliminary data.</text>
</comment>
<name>A0A2N5UL09_9BASI</name>
<evidence type="ECO:0000313" key="2">
    <source>
        <dbReference type="EMBL" id="PLW38458.1"/>
    </source>
</evidence>